<dbReference type="RefSeq" id="XP_040727387.1">
    <property type="nucleotide sequence ID" value="XM_040866405.1"/>
</dbReference>
<evidence type="ECO:0000313" key="3">
    <source>
        <dbReference type="EMBL" id="ORY86205.1"/>
    </source>
</evidence>
<dbReference type="AlphaFoldDB" id="A0A1Y2FU34"/>
<dbReference type="OrthoDB" id="10265489at2759"/>
<dbReference type="GO" id="GO:0030125">
    <property type="term" value="C:clathrin vesicle coat"/>
    <property type="evidence" value="ECO:0007669"/>
    <property type="project" value="TreeGrafter"/>
</dbReference>
<proteinExistence type="predicted"/>
<comment type="caution">
    <text evidence="3">The sequence shown here is derived from an EMBL/GenBank/DDBJ whole genome shotgun (WGS) entry which is preliminary data.</text>
</comment>
<dbReference type="SUPFAM" id="SSF50729">
    <property type="entry name" value="PH domain-like"/>
    <property type="match status" value="1"/>
</dbReference>
<organism evidence="3 4">
    <name type="scientific">Protomyces lactucae-debilis</name>
    <dbReference type="NCBI Taxonomy" id="2754530"/>
    <lineage>
        <taxon>Eukaryota</taxon>
        <taxon>Fungi</taxon>
        <taxon>Dikarya</taxon>
        <taxon>Ascomycota</taxon>
        <taxon>Taphrinomycotina</taxon>
        <taxon>Taphrinomycetes</taxon>
        <taxon>Taphrinales</taxon>
        <taxon>Protomycetaceae</taxon>
        <taxon>Protomyces</taxon>
    </lineage>
</organism>
<dbReference type="Proteomes" id="UP000193685">
    <property type="component" value="Unassembled WGS sequence"/>
</dbReference>
<dbReference type="EMBL" id="MCFI01000003">
    <property type="protein sequence ID" value="ORY86205.1"/>
    <property type="molecule type" value="Genomic_DNA"/>
</dbReference>
<reference evidence="3 4" key="1">
    <citation type="submission" date="2016-07" db="EMBL/GenBank/DDBJ databases">
        <title>Pervasive Adenine N6-methylation of Active Genes in Fungi.</title>
        <authorList>
            <consortium name="DOE Joint Genome Institute"/>
            <person name="Mondo S.J."/>
            <person name="Dannebaum R.O."/>
            <person name="Kuo R.C."/>
            <person name="Labutti K."/>
            <person name="Haridas S."/>
            <person name="Kuo A."/>
            <person name="Salamov A."/>
            <person name="Ahrendt S.R."/>
            <person name="Lipzen A."/>
            <person name="Sullivan W."/>
            <person name="Andreopoulos W.B."/>
            <person name="Clum A."/>
            <person name="Lindquist E."/>
            <person name="Daum C."/>
            <person name="Ramamoorthy G.K."/>
            <person name="Gryganskyi A."/>
            <person name="Culley D."/>
            <person name="Magnuson J.K."/>
            <person name="James T.Y."/>
            <person name="O'Malley M.A."/>
            <person name="Stajich J.E."/>
            <person name="Spatafora J.W."/>
            <person name="Visel A."/>
            <person name="Grigoriev I.V."/>
        </authorList>
    </citation>
    <scope>NUCLEOTIDE SEQUENCE [LARGE SCALE GENOMIC DNA]</scope>
    <source>
        <strain evidence="3 4">12-1054</strain>
    </source>
</reference>
<dbReference type="InterPro" id="IPR011993">
    <property type="entry name" value="PH-like_dom_sf"/>
</dbReference>
<gene>
    <name evidence="3" type="ORF">BCR37DRAFT_208826</name>
</gene>
<evidence type="ECO:0000256" key="1">
    <source>
        <dbReference type="SAM" id="MobiDB-lite"/>
    </source>
</evidence>
<evidence type="ECO:0000313" key="4">
    <source>
        <dbReference type="Proteomes" id="UP000193685"/>
    </source>
</evidence>
<keyword evidence="4" id="KW-1185">Reference proteome</keyword>
<name>A0A1Y2FU34_PROLT</name>
<accession>A0A1Y2FU34</accession>
<dbReference type="InterPro" id="IPR012466">
    <property type="entry name" value="NECAP_PHear"/>
</dbReference>
<dbReference type="PANTHER" id="PTHR12847">
    <property type="entry name" value="ATP-BINDING CASSETTE ABC TRANSPORTER-RELATED"/>
    <property type="match status" value="1"/>
</dbReference>
<dbReference type="Pfam" id="PF07933">
    <property type="entry name" value="DUF1681"/>
    <property type="match status" value="1"/>
</dbReference>
<dbReference type="GO" id="GO:0006897">
    <property type="term" value="P:endocytosis"/>
    <property type="evidence" value="ECO:0007669"/>
    <property type="project" value="InterPro"/>
</dbReference>
<sequence>MTSVIFTWPTVHIYQIPPPTGKGMRTAQLIQPSIFQGSLRLIRQLDPLHLDVRIEVPVAQGESPTADRELFASCPYINPNAIERAGDSGRYFQLRVVHEKRVAYLAMGFDEREPAFDFQVALADFDKLKRAEVARVEDVQPVQCEQAPLQSFAETGEIPLLAPPPARPASAFEDDFGDFQ</sequence>
<dbReference type="PANTHER" id="PTHR12847:SF9">
    <property type="entry name" value="NECAP-LIKE PROTEIN CG9132"/>
    <property type="match status" value="1"/>
</dbReference>
<dbReference type="GeneID" id="63783004"/>
<protein>
    <recommendedName>
        <fullName evidence="2">NECAP PHear domain-containing protein</fullName>
    </recommendedName>
</protein>
<dbReference type="STRING" id="56484.A0A1Y2FU34"/>
<feature type="domain" description="NECAP PHear" evidence="2">
    <location>
        <begin position="3"/>
        <end position="136"/>
    </location>
</feature>
<dbReference type="OMA" id="NVECSIV"/>
<dbReference type="Gene3D" id="2.30.29.30">
    <property type="entry name" value="Pleckstrin-homology domain (PH domain)/Phosphotyrosine-binding domain (PTB)"/>
    <property type="match status" value="1"/>
</dbReference>
<evidence type="ECO:0000259" key="2">
    <source>
        <dbReference type="Pfam" id="PF07933"/>
    </source>
</evidence>
<feature type="region of interest" description="Disordered" evidence="1">
    <location>
        <begin position="155"/>
        <end position="180"/>
    </location>
</feature>